<comment type="caution">
    <text evidence="2">The sequence shown here is derived from an EMBL/GenBank/DDBJ whole genome shotgun (WGS) entry which is preliminary data.</text>
</comment>
<keyword evidence="1" id="KW-1133">Transmembrane helix</keyword>
<evidence type="ECO:0000256" key="1">
    <source>
        <dbReference type="SAM" id="Phobius"/>
    </source>
</evidence>
<dbReference type="Proteomes" id="UP001589627">
    <property type="component" value="Unassembled WGS sequence"/>
</dbReference>
<feature type="transmembrane region" description="Helical" evidence="1">
    <location>
        <begin position="29"/>
        <end position="58"/>
    </location>
</feature>
<dbReference type="EMBL" id="JBHLZP010000079">
    <property type="protein sequence ID" value="MFB9833208.1"/>
    <property type="molecule type" value="Genomic_DNA"/>
</dbReference>
<keyword evidence="3" id="KW-1185">Reference proteome</keyword>
<proteinExistence type="predicted"/>
<name>A0ABV5YEZ0_9ACTN</name>
<evidence type="ECO:0008006" key="4">
    <source>
        <dbReference type="Google" id="ProtNLM"/>
    </source>
</evidence>
<gene>
    <name evidence="2" type="ORF">ACFFNX_13530</name>
</gene>
<dbReference type="RefSeq" id="WP_378200398.1">
    <property type="nucleotide sequence ID" value="NZ_JBHLZP010000079.1"/>
</dbReference>
<feature type="transmembrane region" description="Helical" evidence="1">
    <location>
        <begin position="134"/>
        <end position="154"/>
    </location>
</feature>
<sequence>MAAPGPLLIPSVVRWPATGAGGRLGRYGVLRAVCLGAACAAQQLPWFLAPFLIVGGYLVRRGETGHRSALAVVAPYTSIASLTWLLINAYFIIQDPKAWLSGLLLPLTQGAILHGQGATDIPYYLTAGSSRLDFYSYGSMLLELGLLAAFALFIKRLGPAATVLPWCAFYLATRSQDGYFLLMTPLWSAGHLGLWRIGSGPITVGPHASVWYVLLPPGKVYSVSVAEKPRIYLCAFTGTPMTISSVRLSPAHTTH</sequence>
<evidence type="ECO:0000313" key="3">
    <source>
        <dbReference type="Proteomes" id="UP001589627"/>
    </source>
</evidence>
<organism evidence="2 3">
    <name type="scientific">Actinoallomurus acaciae</name>
    <dbReference type="NCBI Taxonomy" id="502577"/>
    <lineage>
        <taxon>Bacteria</taxon>
        <taxon>Bacillati</taxon>
        <taxon>Actinomycetota</taxon>
        <taxon>Actinomycetes</taxon>
        <taxon>Streptosporangiales</taxon>
        <taxon>Thermomonosporaceae</taxon>
        <taxon>Actinoallomurus</taxon>
    </lineage>
</organism>
<protein>
    <recommendedName>
        <fullName evidence="4">Apolipoprotein N-acyltransferase</fullName>
    </recommendedName>
</protein>
<keyword evidence="1" id="KW-0812">Transmembrane</keyword>
<accession>A0ABV5YEZ0</accession>
<reference evidence="2 3" key="1">
    <citation type="submission" date="2024-09" db="EMBL/GenBank/DDBJ databases">
        <authorList>
            <person name="Sun Q."/>
            <person name="Mori K."/>
        </authorList>
    </citation>
    <scope>NUCLEOTIDE SEQUENCE [LARGE SCALE GENOMIC DNA]</scope>
    <source>
        <strain evidence="2 3">TBRC 0563</strain>
    </source>
</reference>
<feature type="transmembrane region" description="Helical" evidence="1">
    <location>
        <begin position="70"/>
        <end position="93"/>
    </location>
</feature>
<evidence type="ECO:0000313" key="2">
    <source>
        <dbReference type="EMBL" id="MFB9833208.1"/>
    </source>
</evidence>
<keyword evidence="1" id="KW-0472">Membrane</keyword>